<dbReference type="EMBL" id="JAIWYP010000006">
    <property type="protein sequence ID" value="KAH3815326.1"/>
    <property type="molecule type" value="Genomic_DNA"/>
</dbReference>
<sequence>MILKETCMHAATCEKAKALVTGGISLTDLVSEVNSYGLVSIFLAKYLGCNQAFKFDTSPRLESGNFDVNVRDVWGTLVT</sequence>
<comment type="caution">
    <text evidence="1">The sequence shown here is derived from an EMBL/GenBank/DDBJ whole genome shotgun (WGS) entry which is preliminary data.</text>
</comment>
<reference evidence="1" key="2">
    <citation type="submission" date="2020-11" db="EMBL/GenBank/DDBJ databases">
        <authorList>
            <person name="McCartney M.A."/>
            <person name="Auch B."/>
            <person name="Kono T."/>
            <person name="Mallez S."/>
            <person name="Becker A."/>
            <person name="Gohl D.M."/>
            <person name="Silverstein K.A.T."/>
            <person name="Koren S."/>
            <person name="Bechman K.B."/>
            <person name="Herman A."/>
            <person name="Abrahante J.E."/>
            <person name="Garbe J."/>
        </authorList>
    </citation>
    <scope>NUCLEOTIDE SEQUENCE</scope>
    <source>
        <strain evidence="1">Duluth1</strain>
        <tissue evidence="1">Whole animal</tissue>
    </source>
</reference>
<evidence type="ECO:0000313" key="1">
    <source>
        <dbReference type="EMBL" id="KAH3815326.1"/>
    </source>
</evidence>
<gene>
    <name evidence="1" type="ORF">DPMN_143848</name>
</gene>
<organism evidence="1 2">
    <name type="scientific">Dreissena polymorpha</name>
    <name type="common">Zebra mussel</name>
    <name type="synonym">Mytilus polymorpha</name>
    <dbReference type="NCBI Taxonomy" id="45954"/>
    <lineage>
        <taxon>Eukaryota</taxon>
        <taxon>Metazoa</taxon>
        <taxon>Spiralia</taxon>
        <taxon>Lophotrochozoa</taxon>
        <taxon>Mollusca</taxon>
        <taxon>Bivalvia</taxon>
        <taxon>Autobranchia</taxon>
        <taxon>Heteroconchia</taxon>
        <taxon>Euheterodonta</taxon>
        <taxon>Imparidentia</taxon>
        <taxon>Neoheterodontei</taxon>
        <taxon>Myida</taxon>
        <taxon>Dreissenoidea</taxon>
        <taxon>Dreissenidae</taxon>
        <taxon>Dreissena</taxon>
    </lineage>
</organism>
<dbReference type="Proteomes" id="UP000828390">
    <property type="component" value="Unassembled WGS sequence"/>
</dbReference>
<evidence type="ECO:0000313" key="2">
    <source>
        <dbReference type="Proteomes" id="UP000828390"/>
    </source>
</evidence>
<keyword evidence="2" id="KW-1185">Reference proteome</keyword>
<reference evidence="1" key="1">
    <citation type="journal article" date="2019" name="bioRxiv">
        <title>The Genome of the Zebra Mussel, Dreissena polymorpha: A Resource for Invasive Species Research.</title>
        <authorList>
            <person name="McCartney M.A."/>
            <person name="Auch B."/>
            <person name="Kono T."/>
            <person name="Mallez S."/>
            <person name="Zhang Y."/>
            <person name="Obille A."/>
            <person name="Becker A."/>
            <person name="Abrahante J.E."/>
            <person name="Garbe J."/>
            <person name="Badalamenti J.P."/>
            <person name="Herman A."/>
            <person name="Mangelson H."/>
            <person name="Liachko I."/>
            <person name="Sullivan S."/>
            <person name="Sone E.D."/>
            <person name="Koren S."/>
            <person name="Silverstein K.A.T."/>
            <person name="Beckman K.B."/>
            <person name="Gohl D.M."/>
        </authorList>
    </citation>
    <scope>NUCLEOTIDE SEQUENCE</scope>
    <source>
        <strain evidence="1">Duluth1</strain>
        <tissue evidence="1">Whole animal</tissue>
    </source>
</reference>
<dbReference type="AlphaFoldDB" id="A0A9D4GDK9"/>
<accession>A0A9D4GDK9</accession>
<name>A0A9D4GDK9_DREPO</name>
<proteinExistence type="predicted"/>
<protein>
    <submittedName>
        <fullName evidence="1">Uncharacterized protein</fullName>
    </submittedName>
</protein>